<dbReference type="Proteomes" id="UP001055439">
    <property type="component" value="Chromosome 8"/>
</dbReference>
<dbReference type="AlphaFoldDB" id="A0A9E7HEF8"/>
<evidence type="ECO:0000313" key="1">
    <source>
        <dbReference type="EMBL" id="URE28539.1"/>
    </source>
</evidence>
<accession>A0A9E7HEF8</accession>
<organism evidence="1 2">
    <name type="scientific">Musa troglodytarum</name>
    <name type="common">fe'i banana</name>
    <dbReference type="NCBI Taxonomy" id="320322"/>
    <lineage>
        <taxon>Eukaryota</taxon>
        <taxon>Viridiplantae</taxon>
        <taxon>Streptophyta</taxon>
        <taxon>Embryophyta</taxon>
        <taxon>Tracheophyta</taxon>
        <taxon>Spermatophyta</taxon>
        <taxon>Magnoliopsida</taxon>
        <taxon>Liliopsida</taxon>
        <taxon>Zingiberales</taxon>
        <taxon>Musaceae</taxon>
        <taxon>Musa</taxon>
    </lineage>
</organism>
<keyword evidence="2" id="KW-1185">Reference proteome</keyword>
<proteinExistence type="predicted"/>
<dbReference type="EMBL" id="CP097510">
    <property type="protein sequence ID" value="URE28539.1"/>
    <property type="molecule type" value="Genomic_DNA"/>
</dbReference>
<gene>
    <name evidence="1" type="ORF">MUK42_16242</name>
</gene>
<name>A0A9E7HEF8_9LILI</name>
<sequence length="145" mass="16277">MALHQNAEDRLEKPLRRVEDGPSDWGFRVEVELLAASETAFAFDGAAAKAISSQRSRLDMESFDWWIKNRRDISAWPRTWKDEEAVPKTKPPGKSALPIAVLLTLPLVTPQMAMLGEERLVFVEAEECWNSCVLAEASRPPNGPM</sequence>
<protein>
    <submittedName>
        <fullName evidence="1">Uncharacterized protein</fullName>
    </submittedName>
</protein>
<evidence type="ECO:0000313" key="2">
    <source>
        <dbReference type="Proteomes" id="UP001055439"/>
    </source>
</evidence>
<reference evidence="1" key="1">
    <citation type="submission" date="2022-05" db="EMBL/GenBank/DDBJ databases">
        <title>The Musa troglodytarum L. genome provides insights into the mechanism of non-climacteric behaviour and enrichment of carotenoids.</title>
        <authorList>
            <person name="Wang J."/>
        </authorList>
    </citation>
    <scope>NUCLEOTIDE SEQUENCE</scope>
    <source>
        <tissue evidence="1">Leaf</tissue>
    </source>
</reference>